<proteinExistence type="predicted"/>
<name>A0A1F7Y1Z2_9BACT</name>
<dbReference type="Gene3D" id="3.40.33.10">
    <property type="entry name" value="CAP"/>
    <property type="match status" value="1"/>
</dbReference>
<accession>A0A1F7Y1Z2</accession>
<keyword evidence="1" id="KW-1133">Transmembrane helix</keyword>
<dbReference type="AlphaFoldDB" id="A0A1F7Y1Z2"/>
<gene>
    <name evidence="2" type="ORF">A2771_04275</name>
</gene>
<keyword evidence="1" id="KW-0812">Transmembrane</keyword>
<dbReference type="Proteomes" id="UP000176741">
    <property type="component" value="Unassembled WGS sequence"/>
</dbReference>
<dbReference type="InterPro" id="IPR035940">
    <property type="entry name" value="CAP_sf"/>
</dbReference>
<evidence type="ECO:0000256" key="1">
    <source>
        <dbReference type="SAM" id="Phobius"/>
    </source>
</evidence>
<reference evidence="2 3" key="1">
    <citation type="journal article" date="2016" name="Nat. Commun.">
        <title>Thousands of microbial genomes shed light on interconnected biogeochemical processes in an aquifer system.</title>
        <authorList>
            <person name="Anantharaman K."/>
            <person name="Brown C.T."/>
            <person name="Hug L.A."/>
            <person name="Sharon I."/>
            <person name="Castelle C.J."/>
            <person name="Probst A.J."/>
            <person name="Thomas B.C."/>
            <person name="Singh A."/>
            <person name="Wilkins M.J."/>
            <person name="Karaoz U."/>
            <person name="Brodie E.L."/>
            <person name="Williams K.H."/>
            <person name="Hubbard S.S."/>
            <person name="Banfield J.F."/>
        </authorList>
    </citation>
    <scope>NUCLEOTIDE SEQUENCE [LARGE SCALE GENOMIC DNA]</scope>
</reference>
<feature type="transmembrane region" description="Helical" evidence="1">
    <location>
        <begin position="21"/>
        <end position="45"/>
    </location>
</feature>
<dbReference type="EMBL" id="MGGD01000023">
    <property type="protein sequence ID" value="OGM20939.1"/>
    <property type="molecule type" value="Genomic_DNA"/>
</dbReference>
<sequence>MIELHEKHKKMHKKSTTIWNLISKVFVLTTSLIFLISVGTAIYFIGFIRGFNLSEQYIESYLVSFKKSVTTTPIVTFSPTPSPNPQATKSILKNWVDWGGPELWEMVNKKRVEYGVNQLESRTELCTIASIRLNELLELGKLDNHEGFSNMPQRRPDLKWIFEKYSVIAEFLAVGGKTPGETVSLWDNTLGHKKLLSGGEYVWGCIYAQNTFSVAITAY</sequence>
<evidence type="ECO:0000313" key="2">
    <source>
        <dbReference type="EMBL" id="OGM20939.1"/>
    </source>
</evidence>
<comment type="caution">
    <text evidence="2">The sequence shown here is derived from an EMBL/GenBank/DDBJ whole genome shotgun (WGS) entry which is preliminary data.</text>
</comment>
<protein>
    <recommendedName>
        <fullName evidence="4">SCP domain-containing protein</fullName>
    </recommendedName>
</protein>
<keyword evidence="1" id="KW-0472">Membrane</keyword>
<evidence type="ECO:0008006" key="4">
    <source>
        <dbReference type="Google" id="ProtNLM"/>
    </source>
</evidence>
<evidence type="ECO:0000313" key="3">
    <source>
        <dbReference type="Proteomes" id="UP000176741"/>
    </source>
</evidence>
<organism evidence="2 3">
    <name type="scientific">Candidatus Woesebacteria bacterium RIFCSPHIGHO2_01_FULL_38_26b</name>
    <dbReference type="NCBI Taxonomy" id="1802491"/>
    <lineage>
        <taxon>Bacteria</taxon>
        <taxon>Candidatus Woeseibacteriota</taxon>
    </lineage>
</organism>